<dbReference type="KEGG" id="camy:CSUIS_0569"/>
<dbReference type="GO" id="GO:0000287">
    <property type="term" value="F:magnesium ion binding"/>
    <property type="evidence" value="ECO:0007669"/>
    <property type="project" value="TreeGrafter"/>
</dbReference>
<dbReference type="PANTHER" id="PTHR20881">
    <property type="entry name" value="3-METHYL-2-OXOBUTANOATE HYDROXYMETHYLTRANSFERASE"/>
    <property type="match status" value="1"/>
</dbReference>
<name>A0A1X9SVX7_9BACT</name>
<comment type="similarity">
    <text evidence="2 7">Belongs to the PanB family.</text>
</comment>
<evidence type="ECO:0000256" key="8">
    <source>
        <dbReference type="PIRSR" id="PIRSR000388-1"/>
    </source>
</evidence>
<keyword evidence="7 10" id="KW-0479">Metal-binding</keyword>
<comment type="pathway">
    <text evidence="1 7">Cofactor biosynthesis; (R)-pantothenate biosynthesis; (R)-pantoate from 3-methyl-2-oxobutanoate: step 1/2.</text>
</comment>
<dbReference type="CDD" id="cd06557">
    <property type="entry name" value="KPHMT-like"/>
    <property type="match status" value="1"/>
</dbReference>
<evidence type="ECO:0000256" key="5">
    <source>
        <dbReference type="ARBA" id="ARBA00022679"/>
    </source>
</evidence>
<dbReference type="STRING" id="1660073.CSUIS_0569"/>
<accession>A0A1X9SVX7</accession>
<dbReference type="InterPro" id="IPR040442">
    <property type="entry name" value="Pyrv_kinase-like_dom_sf"/>
</dbReference>
<keyword evidence="11" id="KW-0489">Methyltransferase</keyword>
<reference evidence="12" key="1">
    <citation type="journal article" date="2017" name="Genome Biol. Evol.">
        <title>Comparative Genomic Analysis Identifies a Campylobacter Clade Deficient in Selenium Metabolism.</title>
        <authorList>
            <person name="Miller W.G."/>
            <person name="Yee E."/>
            <person name="Lopes B.S."/>
            <person name="Chapman M.H."/>
            <person name="Huynh S."/>
            <person name="Bono J.L."/>
            <person name="Parker C.T."/>
            <person name="Strachan N.J.C."/>
            <person name="Forbes K.J."/>
        </authorList>
    </citation>
    <scope>NUCLEOTIDE SEQUENCE [LARGE SCALE GENOMIC DNA]</scope>
    <source>
        <strain evidence="12">RM6137</strain>
    </source>
</reference>
<dbReference type="Gene3D" id="3.20.20.60">
    <property type="entry name" value="Phosphoenolpyruvate-binding domains"/>
    <property type="match status" value="1"/>
</dbReference>
<evidence type="ECO:0000256" key="2">
    <source>
        <dbReference type="ARBA" id="ARBA00008676"/>
    </source>
</evidence>
<dbReference type="RefSeq" id="WP_086297037.1">
    <property type="nucleotide sequence ID" value="NZ_CP018789.1"/>
</dbReference>
<comment type="catalytic activity">
    <reaction evidence="7">
        <text>(6R)-5,10-methylene-5,6,7,8-tetrahydrofolate + 3-methyl-2-oxobutanoate + H2O = 2-dehydropantoate + (6S)-5,6,7,8-tetrahydrofolate</text>
        <dbReference type="Rhea" id="RHEA:11824"/>
        <dbReference type="ChEBI" id="CHEBI:11561"/>
        <dbReference type="ChEBI" id="CHEBI:11851"/>
        <dbReference type="ChEBI" id="CHEBI:15377"/>
        <dbReference type="ChEBI" id="CHEBI:15636"/>
        <dbReference type="ChEBI" id="CHEBI:57453"/>
        <dbReference type="EC" id="2.1.2.11"/>
    </reaction>
</comment>
<dbReference type="GO" id="GO:0005737">
    <property type="term" value="C:cytoplasm"/>
    <property type="evidence" value="ECO:0007669"/>
    <property type="project" value="UniProtKB-SubCell"/>
</dbReference>
<dbReference type="NCBIfam" id="NF001452">
    <property type="entry name" value="PRK00311.1"/>
    <property type="match status" value="1"/>
</dbReference>
<dbReference type="PIRSF" id="PIRSF000388">
    <property type="entry name" value="Pantoate_hydroxy_MeTrfase"/>
    <property type="match status" value="1"/>
</dbReference>
<dbReference type="InterPro" id="IPR015813">
    <property type="entry name" value="Pyrv/PenolPyrv_kinase-like_dom"/>
</dbReference>
<feature type="binding site" evidence="7 9">
    <location>
        <begin position="43"/>
        <end position="44"/>
    </location>
    <ligand>
        <name>3-methyl-2-oxobutanoate</name>
        <dbReference type="ChEBI" id="CHEBI:11851"/>
    </ligand>
</feature>
<dbReference type="PANTHER" id="PTHR20881:SF0">
    <property type="entry name" value="3-METHYL-2-OXOBUTANOATE HYDROXYMETHYLTRANSFERASE"/>
    <property type="match status" value="1"/>
</dbReference>
<dbReference type="GO" id="GO:0032259">
    <property type="term" value="P:methylation"/>
    <property type="evidence" value="ECO:0007669"/>
    <property type="project" value="UniProtKB-KW"/>
</dbReference>
<feature type="binding site" evidence="7 10">
    <location>
        <position position="82"/>
    </location>
    <ligand>
        <name>Mg(2+)</name>
        <dbReference type="ChEBI" id="CHEBI:18420"/>
    </ligand>
</feature>
<evidence type="ECO:0000256" key="1">
    <source>
        <dbReference type="ARBA" id="ARBA00005033"/>
    </source>
</evidence>
<dbReference type="EC" id="2.1.2.11" evidence="7"/>
<dbReference type="InterPro" id="IPR003700">
    <property type="entry name" value="Pantoate_hydroxy_MeTrfase"/>
</dbReference>
<comment type="function">
    <text evidence="6 7">Catalyzes the reversible reaction in which hydroxymethyl group from 5,10-methylenetetrahydrofolate is transferred onto alpha-ketoisovalerate to form ketopantoate.</text>
</comment>
<evidence type="ECO:0000313" key="11">
    <source>
        <dbReference type="EMBL" id="ARR00395.1"/>
    </source>
</evidence>
<evidence type="ECO:0000256" key="4">
    <source>
        <dbReference type="ARBA" id="ARBA00022655"/>
    </source>
</evidence>
<gene>
    <name evidence="7 11" type="primary">panB</name>
    <name evidence="11" type="ORF">CSUIS_0569</name>
</gene>
<dbReference type="GO" id="GO:0015940">
    <property type="term" value="P:pantothenate biosynthetic process"/>
    <property type="evidence" value="ECO:0007669"/>
    <property type="project" value="UniProtKB-UniRule"/>
</dbReference>
<dbReference type="NCBIfam" id="TIGR00222">
    <property type="entry name" value="panB"/>
    <property type="match status" value="1"/>
</dbReference>
<feature type="binding site" evidence="7 10">
    <location>
        <position position="43"/>
    </location>
    <ligand>
        <name>Mg(2+)</name>
        <dbReference type="ChEBI" id="CHEBI:18420"/>
    </ligand>
</feature>
<comment type="subunit">
    <text evidence="3 7">Homodecamer; pentamer of dimers.</text>
</comment>
<dbReference type="EMBL" id="CP018789">
    <property type="protein sequence ID" value="ARR00395.1"/>
    <property type="molecule type" value="Genomic_DNA"/>
</dbReference>
<dbReference type="GO" id="GO:0008168">
    <property type="term" value="F:methyltransferase activity"/>
    <property type="evidence" value="ECO:0007669"/>
    <property type="project" value="UniProtKB-KW"/>
</dbReference>
<dbReference type="FunFam" id="3.20.20.60:FF:000003">
    <property type="entry name" value="3-methyl-2-oxobutanoate hydroxymethyltransferase"/>
    <property type="match status" value="1"/>
</dbReference>
<proteinExistence type="inferred from homology"/>
<feature type="active site" description="Proton acceptor" evidence="7 8">
    <location>
        <position position="180"/>
    </location>
</feature>
<feature type="binding site" evidence="7 9">
    <location>
        <position position="82"/>
    </location>
    <ligand>
        <name>3-methyl-2-oxobutanoate</name>
        <dbReference type="ChEBI" id="CHEBI:11851"/>
    </ligand>
</feature>
<keyword evidence="7" id="KW-0963">Cytoplasm</keyword>
<dbReference type="Proteomes" id="UP000194260">
    <property type="component" value="Chromosome"/>
</dbReference>
<dbReference type="UniPathway" id="UPA00028">
    <property type="reaction ID" value="UER00003"/>
</dbReference>
<dbReference type="SUPFAM" id="SSF51621">
    <property type="entry name" value="Phosphoenolpyruvate/pyruvate domain"/>
    <property type="match status" value="1"/>
</dbReference>
<evidence type="ECO:0000256" key="3">
    <source>
        <dbReference type="ARBA" id="ARBA00011424"/>
    </source>
</evidence>
<dbReference type="AlphaFoldDB" id="A0A1X9SVX7"/>
<feature type="binding site" evidence="7 9">
    <location>
        <position position="111"/>
    </location>
    <ligand>
        <name>3-methyl-2-oxobutanoate</name>
        <dbReference type="ChEBI" id="CHEBI:11851"/>
    </ligand>
</feature>
<evidence type="ECO:0000256" key="7">
    <source>
        <dbReference type="HAMAP-Rule" id="MF_00156"/>
    </source>
</evidence>
<evidence type="ECO:0000256" key="10">
    <source>
        <dbReference type="PIRSR" id="PIRSR000388-3"/>
    </source>
</evidence>
<organism evidence="11 12">
    <name type="scientific">Campylobacter porcelli</name>
    <dbReference type="NCBI Taxonomy" id="1660073"/>
    <lineage>
        <taxon>Bacteria</taxon>
        <taxon>Pseudomonadati</taxon>
        <taxon>Campylobacterota</taxon>
        <taxon>Epsilonproteobacteria</taxon>
        <taxon>Campylobacterales</taxon>
        <taxon>Campylobacteraceae</taxon>
        <taxon>Campylobacter</taxon>
    </lineage>
</organism>
<dbReference type="GO" id="GO:0003864">
    <property type="term" value="F:3-methyl-2-oxobutanoate hydroxymethyltransferase activity"/>
    <property type="evidence" value="ECO:0007669"/>
    <property type="project" value="UniProtKB-UniRule"/>
</dbReference>
<protein>
    <recommendedName>
        <fullName evidence="7">3-methyl-2-oxobutanoate hydroxymethyltransferase</fullName>
        <ecNumber evidence="7">2.1.2.11</ecNumber>
    </recommendedName>
    <alternativeName>
        <fullName evidence="7">Ketopantoate hydroxymethyltransferase</fullName>
        <shortName evidence="7">KPHMT</shortName>
    </alternativeName>
</protein>
<evidence type="ECO:0000313" key="12">
    <source>
        <dbReference type="Proteomes" id="UP000194260"/>
    </source>
</evidence>
<dbReference type="Pfam" id="PF02548">
    <property type="entry name" value="Pantoate_transf"/>
    <property type="match status" value="1"/>
</dbReference>
<keyword evidence="5 7" id="KW-0808">Transferase</keyword>
<keyword evidence="4 7" id="KW-0566">Pantothenate biosynthesis</keyword>
<comment type="cofactor">
    <cofactor evidence="7 10">
        <name>Mg(2+)</name>
        <dbReference type="ChEBI" id="CHEBI:18420"/>
    </cofactor>
    <text evidence="7 10">Binds 1 Mg(2+) ion per subunit.</text>
</comment>
<dbReference type="HAMAP" id="MF_00156">
    <property type="entry name" value="PanB"/>
    <property type="match status" value="1"/>
</dbReference>
<comment type="subcellular location">
    <subcellularLocation>
        <location evidence="7">Cytoplasm</location>
    </subcellularLocation>
</comment>
<keyword evidence="7 10" id="KW-0460">Magnesium</keyword>
<sequence length="264" mass="28975">MKKVTIGDLVAKKNREKIVMITAYDALFARLFDDYADMILVGDSLNMSFGGKNETIGLSVDEMIYHAKAVQIGAKRAFLVVDMPFGSTITPKITLKNAVKIYKNTLCDAVKIEGSKEMAQTIKLLNQNGIAVIAHIGLKPQLSRKEGGYRVAGKDENEANAIIEDALALEAAGAKMVLIEGVPSHLAKRVTQALSVPTIGIGAGSDTDGQVLVWSDAFGFYDEFKPKFVKRYLDGANLIREAMKKYADEVKNIKFPSQEYEYTK</sequence>
<evidence type="ECO:0000256" key="6">
    <source>
        <dbReference type="ARBA" id="ARBA00056497"/>
    </source>
</evidence>
<evidence type="ECO:0000256" key="9">
    <source>
        <dbReference type="PIRSR" id="PIRSR000388-2"/>
    </source>
</evidence>
<feature type="binding site" evidence="7 10">
    <location>
        <position position="113"/>
    </location>
    <ligand>
        <name>Mg(2+)</name>
        <dbReference type="ChEBI" id="CHEBI:18420"/>
    </ligand>
</feature>